<keyword evidence="7" id="KW-1185">Reference proteome</keyword>
<evidence type="ECO:0000313" key="6">
    <source>
        <dbReference type="EMBL" id="GAA2009580.1"/>
    </source>
</evidence>
<reference evidence="6 7" key="1">
    <citation type="journal article" date="2019" name="Int. J. Syst. Evol. Microbiol.">
        <title>The Global Catalogue of Microorganisms (GCM) 10K type strain sequencing project: providing services to taxonomists for standard genome sequencing and annotation.</title>
        <authorList>
            <consortium name="The Broad Institute Genomics Platform"/>
            <consortium name="The Broad Institute Genome Sequencing Center for Infectious Disease"/>
            <person name="Wu L."/>
            <person name="Ma J."/>
        </authorList>
    </citation>
    <scope>NUCLEOTIDE SEQUENCE [LARGE SCALE GENOMIC DNA]</scope>
    <source>
        <strain evidence="6 7">JCM 14546</strain>
    </source>
</reference>
<feature type="transmembrane region" description="Helical" evidence="5">
    <location>
        <begin position="256"/>
        <end position="277"/>
    </location>
</feature>
<evidence type="ECO:0000256" key="4">
    <source>
        <dbReference type="ARBA" id="ARBA00023136"/>
    </source>
</evidence>
<keyword evidence="3 5" id="KW-1133">Transmembrane helix</keyword>
<feature type="transmembrane region" description="Helical" evidence="5">
    <location>
        <begin position="197"/>
        <end position="217"/>
    </location>
</feature>
<evidence type="ECO:0000256" key="2">
    <source>
        <dbReference type="ARBA" id="ARBA00022692"/>
    </source>
</evidence>
<comment type="caution">
    <text evidence="6">The sequence shown here is derived from an EMBL/GenBank/DDBJ whole genome shotgun (WGS) entry which is preliminary data.</text>
</comment>
<protein>
    <submittedName>
        <fullName evidence="6">DMT family transporter</fullName>
    </submittedName>
</protein>
<comment type="subcellular location">
    <subcellularLocation>
        <location evidence="1">Membrane</location>
        <topology evidence="1">Multi-pass membrane protein</topology>
    </subcellularLocation>
</comment>
<dbReference type="PANTHER" id="PTHR40761">
    <property type="entry name" value="CONSERVED INTEGRAL MEMBRANE ALANINE VALINE AND LEUCINE RICH PROTEIN-RELATED"/>
    <property type="match status" value="1"/>
</dbReference>
<dbReference type="Proteomes" id="UP001500755">
    <property type="component" value="Unassembled WGS sequence"/>
</dbReference>
<keyword evidence="4 5" id="KW-0472">Membrane</keyword>
<dbReference type="PANTHER" id="PTHR40761:SF1">
    <property type="entry name" value="CONSERVED INTEGRAL MEMBRANE ALANINE VALINE AND LEUCINE RICH PROTEIN-RELATED"/>
    <property type="match status" value="1"/>
</dbReference>
<feature type="transmembrane region" description="Helical" evidence="5">
    <location>
        <begin position="167"/>
        <end position="191"/>
    </location>
</feature>
<dbReference type="InterPro" id="IPR008521">
    <property type="entry name" value="Mg_trans_NIPA"/>
</dbReference>
<organism evidence="6 7">
    <name type="scientific">Brevibacterium samyangense</name>
    <dbReference type="NCBI Taxonomy" id="366888"/>
    <lineage>
        <taxon>Bacteria</taxon>
        <taxon>Bacillati</taxon>
        <taxon>Actinomycetota</taxon>
        <taxon>Actinomycetes</taxon>
        <taxon>Micrococcales</taxon>
        <taxon>Brevibacteriaceae</taxon>
        <taxon>Brevibacterium</taxon>
    </lineage>
</organism>
<evidence type="ECO:0000256" key="3">
    <source>
        <dbReference type="ARBA" id="ARBA00022989"/>
    </source>
</evidence>
<feature type="transmembrane region" description="Helical" evidence="5">
    <location>
        <begin position="139"/>
        <end position="160"/>
    </location>
</feature>
<evidence type="ECO:0000313" key="7">
    <source>
        <dbReference type="Proteomes" id="UP001500755"/>
    </source>
</evidence>
<gene>
    <name evidence="6" type="ORF">GCM10009755_20510</name>
</gene>
<dbReference type="Pfam" id="PF05653">
    <property type="entry name" value="Mg_trans_NIPA"/>
    <property type="match status" value="1"/>
</dbReference>
<dbReference type="EMBL" id="BAAANO010000018">
    <property type="protein sequence ID" value="GAA2009580.1"/>
    <property type="molecule type" value="Genomic_DNA"/>
</dbReference>
<feature type="transmembrane region" description="Helical" evidence="5">
    <location>
        <begin position="229"/>
        <end position="250"/>
    </location>
</feature>
<evidence type="ECO:0000256" key="5">
    <source>
        <dbReference type="SAM" id="Phobius"/>
    </source>
</evidence>
<feature type="transmembrane region" description="Helical" evidence="5">
    <location>
        <begin position="69"/>
        <end position="96"/>
    </location>
</feature>
<keyword evidence="2 5" id="KW-0812">Transmembrane</keyword>
<evidence type="ECO:0000256" key="1">
    <source>
        <dbReference type="ARBA" id="ARBA00004141"/>
    </source>
</evidence>
<name>A0ABN2THC3_9MICO</name>
<proteinExistence type="predicted"/>
<sequence length="293" mass="29781">MILAIVLAVVCAVALAYGAMLQHHGVSAASAADTRSAARFRLAHVRSLLRSPAWVGGLLVTGLGMAANIIALAIAPVMVVQPIGAISLVVSILLAVRHRSLAVSRRMVIAVVLCIGGVAAFVLISALNARAEVQDGTEALVVGWLGLGLAVVCVLVTGLWRHPPQLLLIAGAGVLFACVATNMHIVSFQFLSGGLPAVTWSNVVSLVVSGIVGSVYVQSAYGAGPPEMVIAGLTVVDPIVAVVLGALVLGEAAGTAWPLVAAMGLTGIVACAGVVVLSRYHPDVTVRAGRNHE</sequence>
<dbReference type="RefSeq" id="WP_344309378.1">
    <property type="nucleotide sequence ID" value="NZ_BAAANO010000018.1"/>
</dbReference>
<feature type="transmembrane region" description="Helical" evidence="5">
    <location>
        <begin position="108"/>
        <end position="127"/>
    </location>
</feature>
<accession>A0ABN2THC3</accession>